<evidence type="ECO:0000256" key="2">
    <source>
        <dbReference type="ARBA" id="ARBA00005528"/>
    </source>
</evidence>
<dbReference type="CDD" id="cd18084">
    <property type="entry name" value="RsmE-like"/>
    <property type="match status" value="1"/>
</dbReference>
<dbReference type="Pfam" id="PF04452">
    <property type="entry name" value="Methyltrans_RNA"/>
    <property type="match status" value="1"/>
</dbReference>
<name>A0A2Z5Y1I4_9ENTE</name>
<dbReference type="EMBL" id="AP018492">
    <property type="protein sequence ID" value="BBC60717.1"/>
    <property type="molecule type" value="Genomic_DNA"/>
</dbReference>
<evidence type="ECO:0000256" key="7">
    <source>
        <dbReference type="ARBA" id="ARBA00022603"/>
    </source>
</evidence>
<dbReference type="Gene3D" id="3.40.1280.10">
    <property type="match status" value="1"/>
</dbReference>
<dbReference type="Pfam" id="PF20260">
    <property type="entry name" value="PUA_4"/>
    <property type="match status" value="1"/>
</dbReference>
<dbReference type="Proteomes" id="UP000269226">
    <property type="component" value="Chromosome"/>
</dbReference>
<dbReference type="NCBIfam" id="NF008691">
    <property type="entry name" value="PRK11713.1-4"/>
    <property type="match status" value="1"/>
</dbReference>
<dbReference type="GeneID" id="57043140"/>
<dbReference type="InterPro" id="IPR029026">
    <property type="entry name" value="tRNA_m1G_MTases_N"/>
</dbReference>
<comment type="subcellular location">
    <subcellularLocation>
        <location evidence="1 12">Cytoplasm</location>
    </subcellularLocation>
</comment>
<dbReference type="GO" id="GO:0005737">
    <property type="term" value="C:cytoplasm"/>
    <property type="evidence" value="ECO:0007669"/>
    <property type="project" value="UniProtKB-SubCell"/>
</dbReference>
<evidence type="ECO:0000256" key="1">
    <source>
        <dbReference type="ARBA" id="ARBA00004496"/>
    </source>
</evidence>
<sequence length="257" mass="29194">MQRYFLEEDYQPIEVYQVAGEHYHHIVHVMRMVPSAKCYLVFNNNIAILAEIIEITSSTVLFRELEKEIMQKELPIAVTVACSYPKGDKLEWIIQKGTELGTHQFLGFSSENSIIKWEEKKRVAKTKRLNKIALEAAEQSHRQWLPSVKLLKTGKELVALFQNYDQVIVAYEESAKQGDTHSLVKSFTSLDKNKKNKILAIFGPEGGFSPKEITIFKQAGATLCGLGPRILRAETAPLYFLSALSYQQELLACNLVD</sequence>
<evidence type="ECO:0000256" key="11">
    <source>
        <dbReference type="ARBA" id="ARBA00047944"/>
    </source>
</evidence>
<dbReference type="InterPro" id="IPR046886">
    <property type="entry name" value="RsmE_MTase_dom"/>
</dbReference>
<evidence type="ECO:0000256" key="12">
    <source>
        <dbReference type="PIRNR" id="PIRNR015601"/>
    </source>
</evidence>
<comment type="catalytic activity">
    <reaction evidence="11 12">
        <text>uridine(1498) in 16S rRNA + S-adenosyl-L-methionine = N(3)-methyluridine(1498) in 16S rRNA + S-adenosyl-L-homocysteine + H(+)</text>
        <dbReference type="Rhea" id="RHEA:42920"/>
        <dbReference type="Rhea" id="RHEA-COMP:10283"/>
        <dbReference type="Rhea" id="RHEA-COMP:10284"/>
        <dbReference type="ChEBI" id="CHEBI:15378"/>
        <dbReference type="ChEBI" id="CHEBI:57856"/>
        <dbReference type="ChEBI" id="CHEBI:59789"/>
        <dbReference type="ChEBI" id="CHEBI:65315"/>
        <dbReference type="ChEBI" id="CHEBI:74502"/>
        <dbReference type="EC" id="2.1.1.193"/>
    </reaction>
</comment>
<dbReference type="AlphaFoldDB" id="A0A2Z5Y1I4"/>
<gene>
    <name evidence="15" type="ORF">DAT561_0582</name>
</gene>
<comment type="function">
    <text evidence="10 12">Specifically methylates the N3 position of the uracil ring of uridine 1498 (m3U1498) in 16S rRNA. Acts on the fully assembled 30S ribosomal subunit.</text>
</comment>
<evidence type="ECO:0000259" key="14">
    <source>
        <dbReference type="Pfam" id="PF20260"/>
    </source>
</evidence>
<evidence type="ECO:0000256" key="6">
    <source>
        <dbReference type="ARBA" id="ARBA00022552"/>
    </source>
</evidence>
<keyword evidence="8 12" id="KW-0808">Transferase</keyword>
<feature type="domain" description="Ribosomal RNA small subunit methyltransferase E methyltransferase" evidence="13">
    <location>
        <begin position="73"/>
        <end position="244"/>
    </location>
</feature>
<evidence type="ECO:0000256" key="3">
    <source>
        <dbReference type="ARBA" id="ARBA00012328"/>
    </source>
</evidence>
<dbReference type="GO" id="GO:0070475">
    <property type="term" value="P:rRNA base methylation"/>
    <property type="evidence" value="ECO:0007669"/>
    <property type="project" value="TreeGrafter"/>
</dbReference>
<proteinExistence type="inferred from homology"/>
<evidence type="ECO:0000256" key="4">
    <source>
        <dbReference type="ARBA" id="ARBA00013673"/>
    </source>
</evidence>
<dbReference type="NCBIfam" id="TIGR00046">
    <property type="entry name" value="RsmE family RNA methyltransferase"/>
    <property type="match status" value="1"/>
</dbReference>
<dbReference type="InterPro" id="IPR015947">
    <property type="entry name" value="PUA-like_sf"/>
</dbReference>
<dbReference type="PANTHER" id="PTHR30027:SF3">
    <property type="entry name" value="16S RRNA (URACIL(1498)-N(3))-METHYLTRANSFERASE"/>
    <property type="match status" value="1"/>
</dbReference>
<evidence type="ECO:0000256" key="9">
    <source>
        <dbReference type="ARBA" id="ARBA00022691"/>
    </source>
</evidence>
<protein>
    <recommendedName>
        <fullName evidence="4 12">Ribosomal RNA small subunit methyltransferase E</fullName>
        <ecNumber evidence="3 12">2.1.1.193</ecNumber>
    </recommendedName>
</protein>
<dbReference type="SUPFAM" id="SSF88697">
    <property type="entry name" value="PUA domain-like"/>
    <property type="match status" value="1"/>
</dbReference>
<accession>A0A2Z5Y1I4</accession>
<dbReference type="EC" id="2.1.1.193" evidence="3 12"/>
<dbReference type="InterPro" id="IPR006700">
    <property type="entry name" value="RsmE"/>
</dbReference>
<evidence type="ECO:0000256" key="5">
    <source>
        <dbReference type="ARBA" id="ARBA00022490"/>
    </source>
</evidence>
<evidence type="ECO:0000313" key="16">
    <source>
        <dbReference type="Proteomes" id="UP000269226"/>
    </source>
</evidence>
<evidence type="ECO:0000259" key="13">
    <source>
        <dbReference type="Pfam" id="PF04452"/>
    </source>
</evidence>
<dbReference type="PANTHER" id="PTHR30027">
    <property type="entry name" value="RIBOSOMAL RNA SMALL SUBUNIT METHYLTRANSFERASE E"/>
    <property type="match status" value="1"/>
</dbReference>
<dbReference type="PIRSF" id="PIRSF015601">
    <property type="entry name" value="MTase_slr0722"/>
    <property type="match status" value="1"/>
</dbReference>
<keyword evidence="9 12" id="KW-0949">S-adenosyl-L-methionine</keyword>
<reference evidence="15 16" key="1">
    <citation type="submission" date="2018-01" db="EMBL/GenBank/DDBJ databases">
        <title>Whole genome sequence of Melissococcus plutonius DAT561.</title>
        <authorList>
            <person name="Okumura K."/>
            <person name="Takamatsu D."/>
            <person name="Okura M."/>
        </authorList>
    </citation>
    <scope>NUCLEOTIDE SEQUENCE [LARGE SCALE GENOMIC DNA]</scope>
    <source>
        <strain evidence="15 16">DAT561</strain>
    </source>
</reference>
<evidence type="ECO:0000256" key="10">
    <source>
        <dbReference type="ARBA" id="ARBA00025699"/>
    </source>
</evidence>
<keyword evidence="7 12" id="KW-0489">Methyltransferase</keyword>
<dbReference type="InterPro" id="IPR029028">
    <property type="entry name" value="Alpha/beta_knot_MTases"/>
</dbReference>
<dbReference type="InterPro" id="IPR046887">
    <property type="entry name" value="RsmE_PUA-like"/>
</dbReference>
<dbReference type="GO" id="GO:0070042">
    <property type="term" value="F:rRNA (uridine-N3-)-methyltransferase activity"/>
    <property type="evidence" value="ECO:0007669"/>
    <property type="project" value="TreeGrafter"/>
</dbReference>
<dbReference type="Gene3D" id="2.40.240.20">
    <property type="entry name" value="Hypothetical PUA domain-like, domain 1"/>
    <property type="match status" value="1"/>
</dbReference>
<evidence type="ECO:0000256" key="8">
    <source>
        <dbReference type="ARBA" id="ARBA00022679"/>
    </source>
</evidence>
<organism evidence="15 16">
    <name type="scientific">Melissococcus plutonius</name>
    <dbReference type="NCBI Taxonomy" id="33970"/>
    <lineage>
        <taxon>Bacteria</taxon>
        <taxon>Bacillati</taxon>
        <taxon>Bacillota</taxon>
        <taxon>Bacilli</taxon>
        <taxon>Lactobacillales</taxon>
        <taxon>Enterococcaceae</taxon>
        <taxon>Melissococcus</taxon>
    </lineage>
</organism>
<keyword evidence="6 12" id="KW-0698">rRNA processing</keyword>
<evidence type="ECO:0000313" key="15">
    <source>
        <dbReference type="EMBL" id="BBC60717.1"/>
    </source>
</evidence>
<feature type="domain" description="Ribosomal RNA small subunit methyltransferase E PUA-like" evidence="14">
    <location>
        <begin position="20"/>
        <end position="63"/>
    </location>
</feature>
<dbReference type="RefSeq" id="WP_015694739.1">
    <property type="nucleotide sequence ID" value="NZ_AP018492.1"/>
</dbReference>
<comment type="similarity">
    <text evidence="2 12">Belongs to the RNA methyltransferase RsmE family.</text>
</comment>
<keyword evidence="5 12" id="KW-0963">Cytoplasm</keyword>
<dbReference type="SUPFAM" id="SSF75217">
    <property type="entry name" value="alpha/beta knot"/>
    <property type="match status" value="1"/>
</dbReference>